<name>A0AA39Y8B6_9PEZI</name>
<dbReference type="PANTHER" id="PTHR24148:SF64">
    <property type="entry name" value="HETEROKARYON INCOMPATIBILITY DOMAIN-CONTAINING PROTEIN"/>
    <property type="match status" value="1"/>
</dbReference>
<evidence type="ECO:0000259" key="1">
    <source>
        <dbReference type="Pfam" id="PF06985"/>
    </source>
</evidence>
<keyword evidence="3" id="KW-1185">Reference proteome</keyword>
<accession>A0AA39Y8B6</accession>
<evidence type="ECO:0000313" key="3">
    <source>
        <dbReference type="Proteomes" id="UP001174936"/>
    </source>
</evidence>
<reference evidence="2" key="1">
    <citation type="submission" date="2023-06" db="EMBL/GenBank/DDBJ databases">
        <title>Genome-scale phylogeny and comparative genomics of the fungal order Sordariales.</title>
        <authorList>
            <consortium name="Lawrence Berkeley National Laboratory"/>
            <person name="Hensen N."/>
            <person name="Bonometti L."/>
            <person name="Westerberg I."/>
            <person name="Brannstrom I.O."/>
            <person name="Guillou S."/>
            <person name="Cros-Aarteil S."/>
            <person name="Calhoun S."/>
            <person name="Haridas S."/>
            <person name="Kuo A."/>
            <person name="Mondo S."/>
            <person name="Pangilinan J."/>
            <person name="Riley R."/>
            <person name="Labutti K."/>
            <person name="Andreopoulos B."/>
            <person name="Lipzen A."/>
            <person name="Chen C."/>
            <person name="Yanf M."/>
            <person name="Daum C."/>
            <person name="Ng V."/>
            <person name="Clum A."/>
            <person name="Steindorff A."/>
            <person name="Ohm R."/>
            <person name="Martin F."/>
            <person name="Silar P."/>
            <person name="Natvig D."/>
            <person name="Lalanne C."/>
            <person name="Gautier V."/>
            <person name="Ament-Velasquez S.L."/>
            <person name="Kruys A."/>
            <person name="Hutchinson M.I."/>
            <person name="Powell A.J."/>
            <person name="Barry K."/>
            <person name="Miller A.N."/>
            <person name="Grigoriev I.V."/>
            <person name="Debuchy R."/>
            <person name="Gladieux P."/>
            <person name="Thoren M.H."/>
            <person name="Johannesson H."/>
        </authorList>
    </citation>
    <scope>NUCLEOTIDE SEQUENCE</scope>
    <source>
        <strain evidence="2">SMH2532-1</strain>
    </source>
</reference>
<dbReference type="AlphaFoldDB" id="A0AA39Y8B6"/>
<dbReference type="Pfam" id="PF06985">
    <property type="entry name" value="HET"/>
    <property type="match status" value="1"/>
</dbReference>
<proteinExistence type="predicted"/>
<gene>
    <name evidence="2" type="ORF">B0T16DRAFT_458768</name>
</gene>
<dbReference type="Proteomes" id="UP001174936">
    <property type="component" value="Unassembled WGS sequence"/>
</dbReference>
<dbReference type="PANTHER" id="PTHR24148">
    <property type="entry name" value="ANKYRIN REPEAT DOMAIN-CONTAINING PROTEIN 39 HOMOLOG-RELATED"/>
    <property type="match status" value="1"/>
</dbReference>
<evidence type="ECO:0000313" key="2">
    <source>
        <dbReference type="EMBL" id="KAK0646886.1"/>
    </source>
</evidence>
<dbReference type="InterPro" id="IPR052895">
    <property type="entry name" value="HetReg/Transcr_Mod"/>
</dbReference>
<dbReference type="InterPro" id="IPR010730">
    <property type="entry name" value="HET"/>
</dbReference>
<protein>
    <submittedName>
        <fullName evidence="2">Heterokaryon incompatibility protein-domain-containing protein</fullName>
    </submittedName>
</protein>
<organism evidence="2 3">
    <name type="scientific">Cercophora newfieldiana</name>
    <dbReference type="NCBI Taxonomy" id="92897"/>
    <lineage>
        <taxon>Eukaryota</taxon>
        <taxon>Fungi</taxon>
        <taxon>Dikarya</taxon>
        <taxon>Ascomycota</taxon>
        <taxon>Pezizomycotina</taxon>
        <taxon>Sordariomycetes</taxon>
        <taxon>Sordariomycetidae</taxon>
        <taxon>Sordariales</taxon>
        <taxon>Lasiosphaeriaceae</taxon>
        <taxon>Cercophora</taxon>
    </lineage>
</organism>
<sequence length="140" mass="15675">MAASVYSHIRSAEGEIRLLAIGPAKNLEDPLFCYLQPAHLALLPRYEALSYTWGSPGLISNILLNGQPFSIQENAAAALRRLRHPHGARRVWVDAICINQEDVHEKEGQLPLMRKIYEEAEQTFTVQLVSPCRGRGESRA</sequence>
<comment type="caution">
    <text evidence="2">The sequence shown here is derived from an EMBL/GenBank/DDBJ whole genome shotgun (WGS) entry which is preliminary data.</text>
</comment>
<feature type="domain" description="Heterokaryon incompatibility" evidence="1">
    <location>
        <begin position="46"/>
        <end position="125"/>
    </location>
</feature>
<dbReference type="EMBL" id="JAULSV010000004">
    <property type="protein sequence ID" value="KAK0646886.1"/>
    <property type="molecule type" value="Genomic_DNA"/>
</dbReference>